<dbReference type="InterPro" id="IPR041490">
    <property type="entry name" value="KstR2_TetR_C"/>
</dbReference>
<dbReference type="InterPro" id="IPR001647">
    <property type="entry name" value="HTH_TetR"/>
</dbReference>
<feature type="domain" description="HTH tetR-type" evidence="3">
    <location>
        <begin position="4"/>
        <end position="64"/>
    </location>
</feature>
<evidence type="ECO:0000256" key="1">
    <source>
        <dbReference type="ARBA" id="ARBA00023125"/>
    </source>
</evidence>
<dbReference type="InterPro" id="IPR036271">
    <property type="entry name" value="Tet_transcr_reg_TetR-rel_C_sf"/>
</dbReference>
<dbReference type="Gene3D" id="1.10.357.10">
    <property type="entry name" value="Tetracycline Repressor, domain 2"/>
    <property type="match status" value="1"/>
</dbReference>
<dbReference type="Pfam" id="PF17932">
    <property type="entry name" value="TetR_C_24"/>
    <property type="match status" value="1"/>
</dbReference>
<dbReference type="PANTHER" id="PTHR43479:SF11">
    <property type="entry name" value="ACREF_ENVCD OPERON REPRESSOR-RELATED"/>
    <property type="match status" value="1"/>
</dbReference>
<dbReference type="GO" id="GO:0003677">
    <property type="term" value="F:DNA binding"/>
    <property type="evidence" value="ECO:0007669"/>
    <property type="project" value="UniProtKB-UniRule"/>
</dbReference>
<evidence type="ECO:0000313" key="5">
    <source>
        <dbReference type="Proteomes" id="UP000553034"/>
    </source>
</evidence>
<protein>
    <submittedName>
        <fullName evidence="4">AcrR family transcriptional regulator</fullName>
    </submittedName>
</protein>
<proteinExistence type="predicted"/>
<evidence type="ECO:0000313" key="4">
    <source>
        <dbReference type="EMBL" id="MBB4119753.1"/>
    </source>
</evidence>
<dbReference type="InterPro" id="IPR050624">
    <property type="entry name" value="HTH-type_Tx_Regulator"/>
</dbReference>
<keyword evidence="5" id="KW-1185">Reference proteome</keyword>
<comment type="caution">
    <text evidence="4">The sequence shown here is derived from an EMBL/GenBank/DDBJ whole genome shotgun (WGS) entry which is preliminary data.</text>
</comment>
<dbReference type="PROSITE" id="PS50977">
    <property type="entry name" value="HTH_TETR_2"/>
    <property type="match status" value="1"/>
</dbReference>
<dbReference type="Gene3D" id="1.10.10.60">
    <property type="entry name" value="Homeodomain-like"/>
    <property type="match status" value="1"/>
</dbReference>
<evidence type="ECO:0000256" key="2">
    <source>
        <dbReference type="PROSITE-ProRule" id="PRU00335"/>
    </source>
</evidence>
<feature type="DNA-binding region" description="H-T-H motif" evidence="2">
    <location>
        <begin position="27"/>
        <end position="46"/>
    </location>
</feature>
<reference evidence="4 5" key="1">
    <citation type="submission" date="2020-08" db="EMBL/GenBank/DDBJ databases">
        <title>Genomic Encyclopedia of Type Strains, Phase IV (KMG-IV): sequencing the most valuable type-strain genomes for metagenomic binning, comparative biology and taxonomic classification.</title>
        <authorList>
            <person name="Goeker M."/>
        </authorList>
    </citation>
    <scope>NUCLEOTIDE SEQUENCE [LARGE SCALE GENOMIC DNA]</scope>
    <source>
        <strain evidence="4 5">DSM 29568</strain>
    </source>
</reference>
<dbReference type="PANTHER" id="PTHR43479">
    <property type="entry name" value="ACREF/ENVCD OPERON REPRESSOR-RELATED"/>
    <property type="match status" value="1"/>
</dbReference>
<dbReference type="RefSeq" id="WP_183478098.1">
    <property type="nucleotide sequence ID" value="NZ_JACIFO010000009.1"/>
</dbReference>
<dbReference type="InterPro" id="IPR009057">
    <property type="entry name" value="Homeodomain-like_sf"/>
</dbReference>
<gene>
    <name evidence="4" type="ORF">GGR32_002059</name>
</gene>
<organism evidence="4 5">
    <name type="scientific">Mesonia hippocampi</name>
    <dbReference type="NCBI Taxonomy" id="1628250"/>
    <lineage>
        <taxon>Bacteria</taxon>
        <taxon>Pseudomonadati</taxon>
        <taxon>Bacteroidota</taxon>
        <taxon>Flavobacteriia</taxon>
        <taxon>Flavobacteriales</taxon>
        <taxon>Flavobacteriaceae</taxon>
        <taxon>Mesonia</taxon>
    </lineage>
</organism>
<name>A0A840ET93_9FLAO</name>
<dbReference type="SUPFAM" id="SSF48498">
    <property type="entry name" value="Tetracyclin repressor-like, C-terminal domain"/>
    <property type="match status" value="1"/>
</dbReference>
<dbReference type="AlphaFoldDB" id="A0A840ET93"/>
<dbReference type="EMBL" id="JACIFO010000009">
    <property type="protein sequence ID" value="MBB4119753.1"/>
    <property type="molecule type" value="Genomic_DNA"/>
</dbReference>
<dbReference type="Proteomes" id="UP000553034">
    <property type="component" value="Unassembled WGS sequence"/>
</dbReference>
<dbReference type="Pfam" id="PF00440">
    <property type="entry name" value="TetR_N"/>
    <property type="match status" value="1"/>
</dbReference>
<sequence length="190" mass="21704">MNKNNRREDIVLTAAKLFRKKGYNAVSMRDLAAEMGIKAASLYNHISSKQEILASIVLSVAKDFVGHIDTVVPQPIASIEKLTSIIHHHIELTAEQTDFLACMNNDWIHLDEENKTLYLSLRKEYEAKFREILRVGMAKNELKNIHIEISVFGILTTLRTLYVWYAKKDVVSLKTLKTDLPRLLLDGLID</sequence>
<evidence type="ECO:0000259" key="3">
    <source>
        <dbReference type="PROSITE" id="PS50977"/>
    </source>
</evidence>
<dbReference type="SUPFAM" id="SSF46689">
    <property type="entry name" value="Homeodomain-like"/>
    <property type="match status" value="1"/>
</dbReference>
<dbReference type="PRINTS" id="PR00455">
    <property type="entry name" value="HTHTETR"/>
</dbReference>
<accession>A0A840ET93</accession>
<keyword evidence="1 2" id="KW-0238">DNA-binding</keyword>